<evidence type="ECO:0000259" key="10">
    <source>
        <dbReference type="PROSITE" id="PS50928"/>
    </source>
</evidence>
<dbReference type="SUPFAM" id="SSF161098">
    <property type="entry name" value="MetI-like"/>
    <property type="match status" value="1"/>
</dbReference>
<dbReference type="GO" id="GO:0022857">
    <property type="term" value="F:transmembrane transporter activity"/>
    <property type="evidence" value="ECO:0007669"/>
    <property type="project" value="InterPro"/>
</dbReference>
<keyword evidence="6" id="KW-0029">Amino-acid transport</keyword>
<dbReference type="AlphaFoldDB" id="A0A9D2DXD4"/>
<feature type="transmembrane region" description="Helical" evidence="9">
    <location>
        <begin position="184"/>
        <end position="209"/>
    </location>
</feature>
<evidence type="ECO:0000256" key="3">
    <source>
        <dbReference type="ARBA" id="ARBA00022448"/>
    </source>
</evidence>
<dbReference type="Pfam" id="PF00528">
    <property type="entry name" value="BPD_transp_1"/>
    <property type="match status" value="1"/>
</dbReference>
<keyword evidence="8 9" id="KW-0472">Membrane</keyword>
<organism evidence="11 12">
    <name type="scientific">Candidatus Gallimonas intestinigallinarum</name>
    <dbReference type="NCBI Taxonomy" id="2838604"/>
    <lineage>
        <taxon>Bacteria</taxon>
        <taxon>Bacillati</taxon>
        <taxon>Bacillota</taxon>
        <taxon>Clostridia</taxon>
        <taxon>Candidatus Gallimonas</taxon>
    </lineage>
</organism>
<feature type="transmembrane region" description="Helical" evidence="9">
    <location>
        <begin position="47"/>
        <end position="75"/>
    </location>
</feature>
<comment type="subcellular location">
    <subcellularLocation>
        <location evidence="1 9">Cell membrane</location>
        <topology evidence="1 9">Multi-pass membrane protein</topology>
    </subcellularLocation>
</comment>
<comment type="caution">
    <text evidence="11">The sequence shown here is derived from an EMBL/GenBank/DDBJ whole genome shotgun (WGS) entry which is preliminary data.</text>
</comment>
<evidence type="ECO:0000256" key="7">
    <source>
        <dbReference type="ARBA" id="ARBA00022989"/>
    </source>
</evidence>
<keyword evidence="7 9" id="KW-1133">Transmembrane helix</keyword>
<dbReference type="PANTHER" id="PTHR30614:SF20">
    <property type="entry name" value="GLUTAMINE TRANSPORT SYSTEM PERMEASE PROTEIN GLNP"/>
    <property type="match status" value="1"/>
</dbReference>
<keyword evidence="4" id="KW-1003">Cell membrane</keyword>
<accession>A0A9D2DXD4</accession>
<reference evidence="11" key="1">
    <citation type="journal article" date="2021" name="PeerJ">
        <title>Extensive microbial diversity within the chicken gut microbiome revealed by metagenomics and culture.</title>
        <authorList>
            <person name="Gilroy R."/>
            <person name="Ravi A."/>
            <person name="Getino M."/>
            <person name="Pursley I."/>
            <person name="Horton D.L."/>
            <person name="Alikhan N.F."/>
            <person name="Baker D."/>
            <person name="Gharbi K."/>
            <person name="Hall N."/>
            <person name="Watson M."/>
            <person name="Adriaenssens E.M."/>
            <person name="Foster-Nyarko E."/>
            <person name="Jarju S."/>
            <person name="Secka A."/>
            <person name="Antonio M."/>
            <person name="Oren A."/>
            <person name="Chaudhuri R.R."/>
            <person name="La Ragione R."/>
            <person name="Hildebrand F."/>
            <person name="Pallen M.J."/>
        </authorList>
    </citation>
    <scope>NUCLEOTIDE SEQUENCE</scope>
    <source>
        <strain evidence="11">CHK33-5263</strain>
    </source>
</reference>
<evidence type="ECO:0000256" key="8">
    <source>
        <dbReference type="ARBA" id="ARBA00023136"/>
    </source>
</evidence>
<evidence type="ECO:0000256" key="5">
    <source>
        <dbReference type="ARBA" id="ARBA00022692"/>
    </source>
</evidence>
<evidence type="ECO:0000313" key="12">
    <source>
        <dbReference type="Proteomes" id="UP000824044"/>
    </source>
</evidence>
<dbReference type="InterPro" id="IPR000515">
    <property type="entry name" value="MetI-like"/>
</dbReference>
<comment type="similarity">
    <text evidence="2">Belongs to the binding-protein-dependent transport system permease family. HisMQ subfamily.</text>
</comment>
<dbReference type="CDD" id="cd06261">
    <property type="entry name" value="TM_PBP2"/>
    <property type="match status" value="1"/>
</dbReference>
<dbReference type="Proteomes" id="UP000824044">
    <property type="component" value="Unassembled WGS sequence"/>
</dbReference>
<proteinExistence type="inferred from homology"/>
<evidence type="ECO:0000256" key="1">
    <source>
        <dbReference type="ARBA" id="ARBA00004651"/>
    </source>
</evidence>
<name>A0A9D2DXD4_9FIRM</name>
<evidence type="ECO:0000256" key="4">
    <source>
        <dbReference type="ARBA" id="ARBA00022475"/>
    </source>
</evidence>
<reference evidence="11" key="2">
    <citation type="submission" date="2021-04" db="EMBL/GenBank/DDBJ databases">
        <authorList>
            <person name="Gilroy R."/>
        </authorList>
    </citation>
    <scope>NUCLEOTIDE SEQUENCE</scope>
    <source>
        <strain evidence="11">CHK33-5263</strain>
    </source>
</reference>
<dbReference type="PANTHER" id="PTHR30614">
    <property type="entry name" value="MEMBRANE COMPONENT OF AMINO ACID ABC TRANSPORTER"/>
    <property type="match status" value="1"/>
</dbReference>
<dbReference type="NCBIfam" id="TIGR01726">
    <property type="entry name" value="HEQRo_perm_3TM"/>
    <property type="match status" value="1"/>
</dbReference>
<dbReference type="InterPro" id="IPR043429">
    <property type="entry name" value="ArtM/GltK/GlnP/TcyL/YhdX-like"/>
</dbReference>
<dbReference type="GO" id="GO:0043190">
    <property type="term" value="C:ATP-binding cassette (ABC) transporter complex"/>
    <property type="evidence" value="ECO:0007669"/>
    <property type="project" value="InterPro"/>
</dbReference>
<gene>
    <name evidence="11" type="ORF">H9812_04970</name>
</gene>
<keyword evidence="3 9" id="KW-0813">Transport</keyword>
<dbReference type="InterPro" id="IPR035906">
    <property type="entry name" value="MetI-like_sf"/>
</dbReference>
<evidence type="ECO:0000256" key="6">
    <source>
        <dbReference type="ARBA" id="ARBA00022970"/>
    </source>
</evidence>
<evidence type="ECO:0000256" key="2">
    <source>
        <dbReference type="ARBA" id="ARBA00010072"/>
    </source>
</evidence>
<dbReference type="InterPro" id="IPR010065">
    <property type="entry name" value="AA_ABC_transptr_permease_3TM"/>
</dbReference>
<dbReference type="GO" id="GO:0006865">
    <property type="term" value="P:amino acid transport"/>
    <property type="evidence" value="ECO:0007669"/>
    <property type="project" value="UniProtKB-KW"/>
</dbReference>
<sequence length="219" mass="23578">MGYIWQGFGTTLAVTLVAALIGLVLGFIVAVVKIAAMNNKWMKIPAFICNVYTTVIRGTPVALQLFLMVFSILAFPNFKPYAAILTFGINSGAYVSENIRAGIMSVDNGQMEAGRSLGMPWGATMVRIVFPQAIKNVVPAIGNEMIALLKETSIIGWVGSTVNSLTFDLNAAASQIALGLGGAYLAPSIIVGVFYLVVVYAMVLIVKLVERRLRKSDRR</sequence>
<evidence type="ECO:0000256" key="9">
    <source>
        <dbReference type="RuleBase" id="RU363032"/>
    </source>
</evidence>
<feature type="transmembrane region" description="Helical" evidence="9">
    <location>
        <begin position="12"/>
        <end position="35"/>
    </location>
</feature>
<dbReference type="Gene3D" id="1.10.3720.10">
    <property type="entry name" value="MetI-like"/>
    <property type="match status" value="1"/>
</dbReference>
<feature type="domain" description="ABC transmembrane type-1" evidence="10">
    <location>
        <begin position="8"/>
        <end position="206"/>
    </location>
</feature>
<keyword evidence="5 9" id="KW-0812">Transmembrane</keyword>
<protein>
    <submittedName>
        <fullName evidence="11">Amino acid ABC transporter permease</fullName>
    </submittedName>
</protein>
<evidence type="ECO:0000313" key="11">
    <source>
        <dbReference type="EMBL" id="HIZ24806.1"/>
    </source>
</evidence>
<dbReference type="EMBL" id="DXBS01000098">
    <property type="protein sequence ID" value="HIZ24806.1"/>
    <property type="molecule type" value="Genomic_DNA"/>
</dbReference>
<dbReference type="PROSITE" id="PS50928">
    <property type="entry name" value="ABC_TM1"/>
    <property type="match status" value="1"/>
</dbReference>